<feature type="region of interest" description="Disordered" evidence="1">
    <location>
        <begin position="43"/>
        <end position="65"/>
    </location>
</feature>
<protein>
    <submittedName>
        <fullName evidence="2">Myosin regulatory light chain 2</fullName>
    </submittedName>
</protein>
<keyword evidence="3" id="KW-1185">Reference proteome</keyword>
<comment type="caution">
    <text evidence="2">The sequence shown here is derived from an EMBL/GenBank/DDBJ whole genome shotgun (WGS) entry which is preliminary data.</text>
</comment>
<sequence length="65" mass="7341">MTWGDKYSAQEVDDAFDNFEMDDRGFIDTAAVIEMLTGKSDMEGEAQVGSARRGKSVWRREECNS</sequence>
<proteinExistence type="predicted"/>
<accession>A0A5B7JFI5</accession>
<name>A0A5B7JFI5_PORTR</name>
<dbReference type="EMBL" id="VSRR010092827">
    <property type="protein sequence ID" value="MPC92876.1"/>
    <property type="molecule type" value="Genomic_DNA"/>
</dbReference>
<gene>
    <name evidence="2" type="primary">MLR_3</name>
    <name evidence="2" type="ORF">E2C01_087989</name>
</gene>
<evidence type="ECO:0000313" key="3">
    <source>
        <dbReference type="Proteomes" id="UP000324222"/>
    </source>
</evidence>
<evidence type="ECO:0000313" key="2">
    <source>
        <dbReference type="EMBL" id="MPC92876.1"/>
    </source>
</evidence>
<evidence type="ECO:0000256" key="1">
    <source>
        <dbReference type="SAM" id="MobiDB-lite"/>
    </source>
</evidence>
<organism evidence="2 3">
    <name type="scientific">Portunus trituberculatus</name>
    <name type="common">Swimming crab</name>
    <name type="synonym">Neptunus trituberculatus</name>
    <dbReference type="NCBI Taxonomy" id="210409"/>
    <lineage>
        <taxon>Eukaryota</taxon>
        <taxon>Metazoa</taxon>
        <taxon>Ecdysozoa</taxon>
        <taxon>Arthropoda</taxon>
        <taxon>Crustacea</taxon>
        <taxon>Multicrustacea</taxon>
        <taxon>Malacostraca</taxon>
        <taxon>Eumalacostraca</taxon>
        <taxon>Eucarida</taxon>
        <taxon>Decapoda</taxon>
        <taxon>Pleocyemata</taxon>
        <taxon>Brachyura</taxon>
        <taxon>Eubrachyura</taxon>
        <taxon>Portunoidea</taxon>
        <taxon>Portunidae</taxon>
        <taxon>Portuninae</taxon>
        <taxon>Portunus</taxon>
    </lineage>
</organism>
<dbReference type="Proteomes" id="UP000324222">
    <property type="component" value="Unassembled WGS sequence"/>
</dbReference>
<dbReference type="AlphaFoldDB" id="A0A5B7JFI5"/>
<dbReference type="OrthoDB" id="429467at2759"/>
<reference evidence="2 3" key="1">
    <citation type="submission" date="2019-05" db="EMBL/GenBank/DDBJ databases">
        <title>Another draft genome of Portunus trituberculatus and its Hox gene families provides insights of decapod evolution.</title>
        <authorList>
            <person name="Jeong J.-H."/>
            <person name="Song I."/>
            <person name="Kim S."/>
            <person name="Choi T."/>
            <person name="Kim D."/>
            <person name="Ryu S."/>
            <person name="Kim W."/>
        </authorList>
    </citation>
    <scope>NUCLEOTIDE SEQUENCE [LARGE SCALE GENOMIC DNA]</scope>
    <source>
        <tissue evidence="2">Muscle</tissue>
    </source>
</reference>